<dbReference type="Proteomes" id="UP001549691">
    <property type="component" value="Unassembled WGS sequence"/>
</dbReference>
<feature type="compositionally biased region" description="Pro residues" evidence="1">
    <location>
        <begin position="27"/>
        <end position="41"/>
    </location>
</feature>
<dbReference type="PROSITE" id="PS51257">
    <property type="entry name" value="PROKAR_LIPOPROTEIN"/>
    <property type="match status" value="1"/>
</dbReference>
<evidence type="ECO:0000313" key="4">
    <source>
        <dbReference type="Proteomes" id="UP001549691"/>
    </source>
</evidence>
<comment type="caution">
    <text evidence="3">The sequence shown here is derived from an EMBL/GenBank/DDBJ whole genome shotgun (WGS) entry which is preliminary data.</text>
</comment>
<sequence>MHWIRLSFAFAALQVVAACSLLEEKPAPAPPPQAAPAPAPVRQPGDDLPYRPLPQAAPRPVAKPPTAATTKPARPAQSRPEVKPTASAEAGNEEFVPRAEEPSPVRTPPSRQATKKPTAVSPPRNEPEWLQGCSARQQSGGAVLCDANSLLTQPSAKVQVYTREPSLARSTPSGPILLRESLPKLYRFFVLP</sequence>
<name>A0ABV2TM17_9RHOO</name>
<proteinExistence type="predicted"/>
<feature type="region of interest" description="Disordered" evidence="1">
    <location>
        <begin position="25"/>
        <end position="130"/>
    </location>
</feature>
<evidence type="ECO:0000256" key="2">
    <source>
        <dbReference type="SAM" id="SignalP"/>
    </source>
</evidence>
<feature type="compositionally biased region" description="Pro residues" evidence="1">
    <location>
        <begin position="51"/>
        <end position="63"/>
    </location>
</feature>
<keyword evidence="2" id="KW-0732">Signal</keyword>
<organism evidence="3 4">
    <name type="scientific">Uliginosibacterium flavum</name>
    <dbReference type="NCBI Taxonomy" id="1396831"/>
    <lineage>
        <taxon>Bacteria</taxon>
        <taxon>Pseudomonadati</taxon>
        <taxon>Pseudomonadota</taxon>
        <taxon>Betaproteobacteria</taxon>
        <taxon>Rhodocyclales</taxon>
        <taxon>Zoogloeaceae</taxon>
        <taxon>Uliginosibacterium</taxon>
    </lineage>
</organism>
<dbReference type="RefSeq" id="WP_354601437.1">
    <property type="nucleotide sequence ID" value="NZ_JBEWZI010000012.1"/>
</dbReference>
<keyword evidence="4" id="KW-1185">Reference proteome</keyword>
<feature type="compositionally biased region" description="Low complexity" evidence="1">
    <location>
        <begin position="64"/>
        <end position="76"/>
    </location>
</feature>
<evidence type="ECO:0000313" key="3">
    <source>
        <dbReference type="EMBL" id="MET7014974.1"/>
    </source>
</evidence>
<dbReference type="EMBL" id="JBEWZI010000012">
    <property type="protein sequence ID" value="MET7014974.1"/>
    <property type="molecule type" value="Genomic_DNA"/>
</dbReference>
<accession>A0ABV2TM17</accession>
<feature type="chain" id="PRO_5046475296" evidence="2">
    <location>
        <begin position="18"/>
        <end position="192"/>
    </location>
</feature>
<gene>
    <name evidence="3" type="ORF">ABXR19_12295</name>
</gene>
<reference evidence="3 4" key="1">
    <citation type="submission" date="2024-07" db="EMBL/GenBank/DDBJ databases">
        <title>Uliginosibacterium flavum JJ3220;KACC:17644.</title>
        <authorList>
            <person name="Kim M.K."/>
        </authorList>
    </citation>
    <scope>NUCLEOTIDE SEQUENCE [LARGE SCALE GENOMIC DNA]</scope>
    <source>
        <strain evidence="3 4">KACC:17644</strain>
    </source>
</reference>
<feature type="signal peptide" evidence="2">
    <location>
        <begin position="1"/>
        <end position="17"/>
    </location>
</feature>
<protein>
    <submittedName>
        <fullName evidence="3">Uncharacterized protein</fullName>
    </submittedName>
</protein>
<evidence type="ECO:0000256" key="1">
    <source>
        <dbReference type="SAM" id="MobiDB-lite"/>
    </source>
</evidence>